<proteinExistence type="predicted"/>
<dbReference type="AlphaFoldDB" id="A0AAV5VJD9"/>
<evidence type="ECO:0000256" key="2">
    <source>
        <dbReference type="SAM" id="SignalP"/>
    </source>
</evidence>
<feature type="non-terminal residue" evidence="3">
    <location>
        <position position="1"/>
    </location>
</feature>
<feature type="compositionally biased region" description="Polar residues" evidence="1">
    <location>
        <begin position="77"/>
        <end position="93"/>
    </location>
</feature>
<feature type="chain" id="PRO_5044022957" evidence="2">
    <location>
        <begin position="27"/>
        <end position="112"/>
    </location>
</feature>
<feature type="compositionally biased region" description="Polar residues" evidence="1">
    <location>
        <begin position="29"/>
        <end position="46"/>
    </location>
</feature>
<feature type="signal peptide" evidence="2">
    <location>
        <begin position="1"/>
        <end position="26"/>
    </location>
</feature>
<evidence type="ECO:0000256" key="1">
    <source>
        <dbReference type="SAM" id="MobiDB-lite"/>
    </source>
</evidence>
<dbReference type="EMBL" id="BTSY01000003">
    <property type="protein sequence ID" value="GMT18741.1"/>
    <property type="molecule type" value="Genomic_DNA"/>
</dbReference>
<dbReference type="Proteomes" id="UP001432322">
    <property type="component" value="Unassembled WGS sequence"/>
</dbReference>
<sequence length="112" mass="12370">SLRSSLSPPMLILCLILILFLPPSLFHCANNQQKGQKPKTAQTPTKARSESNRSESTRKDSRRGNNKGKGKPGVKTRSISVAMNESASPSHIKQGQIIDYRASVSKMRPLQR</sequence>
<gene>
    <name evidence="3" type="ORF">PFISCL1PPCAC_10038</name>
</gene>
<evidence type="ECO:0000313" key="4">
    <source>
        <dbReference type="Proteomes" id="UP001432322"/>
    </source>
</evidence>
<protein>
    <submittedName>
        <fullName evidence="3">Uncharacterized protein</fullName>
    </submittedName>
</protein>
<comment type="caution">
    <text evidence="3">The sequence shown here is derived from an EMBL/GenBank/DDBJ whole genome shotgun (WGS) entry which is preliminary data.</text>
</comment>
<feature type="compositionally biased region" description="Basic and acidic residues" evidence="1">
    <location>
        <begin position="47"/>
        <end position="63"/>
    </location>
</feature>
<keyword evidence="2" id="KW-0732">Signal</keyword>
<keyword evidence="4" id="KW-1185">Reference proteome</keyword>
<feature type="region of interest" description="Disordered" evidence="1">
    <location>
        <begin position="28"/>
        <end position="112"/>
    </location>
</feature>
<feature type="compositionally biased region" description="Basic residues" evidence="1">
    <location>
        <begin position="64"/>
        <end position="74"/>
    </location>
</feature>
<reference evidence="3" key="1">
    <citation type="submission" date="2023-10" db="EMBL/GenBank/DDBJ databases">
        <title>Genome assembly of Pristionchus species.</title>
        <authorList>
            <person name="Yoshida K."/>
            <person name="Sommer R.J."/>
        </authorList>
    </citation>
    <scope>NUCLEOTIDE SEQUENCE</scope>
    <source>
        <strain evidence="3">RS5133</strain>
    </source>
</reference>
<accession>A0AAV5VJD9</accession>
<evidence type="ECO:0000313" key="3">
    <source>
        <dbReference type="EMBL" id="GMT18741.1"/>
    </source>
</evidence>
<organism evidence="3 4">
    <name type="scientific">Pristionchus fissidentatus</name>
    <dbReference type="NCBI Taxonomy" id="1538716"/>
    <lineage>
        <taxon>Eukaryota</taxon>
        <taxon>Metazoa</taxon>
        <taxon>Ecdysozoa</taxon>
        <taxon>Nematoda</taxon>
        <taxon>Chromadorea</taxon>
        <taxon>Rhabditida</taxon>
        <taxon>Rhabditina</taxon>
        <taxon>Diplogasteromorpha</taxon>
        <taxon>Diplogasteroidea</taxon>
        <taxon>Neodiplogasteridae</taxon>
        <taxon>Pristionchus</taxon>
    </lineage>
</organism>
<name>A0AAV5VJD9_9BILA</name>